<keyword evidence="6 16" id="KW-0812">Transmembrane</keyword>
<evidence type="ECO:0000313" key="19">
    <source>
        <dbReference type="Proteomes" id="UP000836841"/>
    </source>
</evidence>
<evidence type="ECO:0000256" key="12">
    <source>
        <dbReference type="ARBA" id="ARBA00023136"/>
    </source>
</evidence>
<proteinExistence type="inferred from homology"/>
<evidence type="ECO:0000256" key="7">
    <source>
        <dbReference type="ARBA" id="ARBA00022723"/>
    </source>
</evidence>
<dbReference type="InterPro" id="IPR053238">
    <property type="entry name" value="RING-H2_zinc_finger"/>
</dbReference>
<dbReference type="Pfam" id="PF13639">
    <property type="entry name" value="zf-RING_2"/>
    <property type="match status" value="1"/>
</dbReference>
<dbReference type="EC" id="2.3.2.27" evidence="4"/>
<keyword evidence="7" id="KW-0479">Metal-binding</keyword>
<evidence type="ECO:0000256" key="13">
    <source>
        <dbReference type="ARBA" id="ARBA00024209"/>
    </source>
</evidence>
<comment type="catalytic activity">
    <reaction evidence="1">
        <text>S-ubiquitinyl-[E2 ubiquitin-conjugating enzyme]-L-cysteine + [acceptor protein]-L-lysine = [E2 ubiquitin-conjugating enzyme]-L-cysteine + N(6)-ubiquitinyl-[acceptor protein]-L-lysine.</text>
        <dbReference type="EC" id="2.3.2.27"/>
    </reaction>
</comment>
<keyword evidence="19" id="KW-1185">Reference proteome</keyword>
<dbReference type="InterPro" id="IPR001841">
    <property type="entry name" value="Znf_RING"/>
</dbReference>
<dbReference type="CDD" id="cd16461">
    <property type="entry name" value="RING-H2_EL5-like"/>
    <property type="match status" value="1"/>
</dbReference>
<keyword evidence="12 16" id="KW-0472">Membrane</keyword>
<evidence type="ECO:0000256" key="3">
    <source>
        <dbReference type="ARBA" id="ARBA00004906"/>
    </source>
</evidence>
<keyword evidence="11 16" id="KW-1133">Transmembrane helix</keyword>
<dbReference type="InterPro" id="IPR013083">
    <property type="entry name" value="Znf_RING/FYVE/PHD"/>
</dbReference>
<evidence type="ECO:0000256" key="16">
    <source>
        <dbReference type="SAM" id="Phobius"/>
    </source>
</evidence>
<dbReference type="GO" id="GO:0008270">
    <property type="term" value="F:zinc ion binding"/>
    <property type="evidence" value="ECO:0007669"/>
    <property type="project" value="UniProtKB-KW"/>
</dbReference>
<dbReference type="AlphaFoldDB" id="A0AAU9RMG5"/>
<comment type="similarity">
    <text evidence="13">Belongs to the RING-type zinc finger family. ATL subfamily.</text>
</comment>
<comment type="subcellular location">
    <subcellularLocation>
        <location evidence="2">Membrane</location>
        <topology evidence="2">Single-pass membrane protein</topology>
    </subcellularLocation>
</comment>
<evidence type="ECO:0000313" key="18">
    <source>
        <dbReference type="EMBL" id="CAH2046187.1"/>
    </source>
</evidence>
<dbReference type="Proteomes" id="UP000836841">
    <property type="component" value="Chromosome 2"/>
</dbReference>
<dbReference type="GO" id="GO:0016020">
    <property type="term" value="C:membrane"/>
    <property type="evidence" value="ECO:0007669"/>
    <property type="project" value="UniProtKB-SubCell"/>
</dbReference>
<evidence type="ECO:0000256" key="6">
    <source>
        <dbReference type="ARBA" id="ARBA00022692"/>
    </source>
</evidence>
<name>A0AAU9RMG5_THLAR</name>
<evidence type="ECO:0000256" key="4">
    <source>
        <dbReference type="ARBA" id="ARBA00012483"/>
    </source>
</evidence>
<dbReference type="GO" id="GO:0061630">
    <property type="term" value="F:ubiquitin protein ligase activity"/>
    <property type="evidence" value="ECO:0007669"/>
    <property type="project" value="UniProtKB-EC"/>
</dbReference>
<feature type="transmembrane region" description="Helical" evidence="16">
    <location>
        <begin position="26"/>
        <end position="47"/>
    </location>
</feature>
<dbReference type="SUPFAM" id="SSF57850">
    <property type="entry name" value="RING/U-box"/>
    <property type="match status" value="1"/>
</dbReference>
<evidence type="ECO:0000256" key="8">
    <source>
        <dbReference type="ARBA" id="ARBA00022771"/>
    </source>
</evidence>
<evidence type="ECO:0000256" key="10">
    <source>
        <dbReference type="ARBA" id="ARBA00022833"/>
    </source>
</evidence>
<comment type="pathway">
    <text evidence="3">Protein modification; protein ubiquitination.</text>
</comment>
<keyword evidence="10" id="KW-0862">Zinc</keyword>
<protein>
    <recommendedName>
        <fullName evidence="4">RING-type E3 ubiquitin transferase</fullName>
        <ecNumber evidence="4">2.3.2.27</ecNumber>
    </recommendedName>
</protein>
<dbReference type="PANTHER" id="PTHR14155">
    <property type="entry name" value="RING FINGER DOMAIN-CONTAINING"/>
    <property type="match status" value="1"/>
</dbReference>
<feature type="region of interest" description="Disordered" evidence="15">
    <location>
        <begin position="181"/>
        <end position="229"/>
    </location>
</feature>
<evidence type="ECO:0000259" key="17">
    <source>
        <dbReference type="PROSITE" id="PS50089"/>
    </source>
</evidence>
<feature type="compositionally biased region" description="Polar residues" evidence="15">
    <location>
        <begin position="188"/>
        <end position="209"/>
    </location>
</feature>
<keyword evidence="5" id="KW-0808">Transferase</keyword>
<reference evidence="18 19" key="1">
    <citation type="submission" date="2022-03" db="EMBL/GenBank/DDBJ databases">
        <authorList>
            <person name="Nunn A."/>
            <person name="Chopra R."/>
            <person name="Nunn A."/>
            <person name="Contreras Garrido A."/>
        </authorList>
    </citation>
    <scope>NUCLEOTIDE SEQUENCE [LARGE SCALE GENOMIC DNA]</scope>
</reference>
<evidence type="ECO:0000256" key="1">
    <source>
        <dbReference type="ARBA" id="ARBA00000900"/>
    </source>
</evidence>
<dbReference type="Gene3D" id="3.30.40.10">
    <property type="entry name" value="Zinc/RING finger domain, C3HC4 (zinc finger)"/>
    <property type="match status" value="1"/>
</dbReference>
<gene>
    <name evidence="18" type="ORF">TAV2_LOCUS7520</name>
</gene>
<keyword evidence="9" id="KW-0833">Ubl conjugation pathway</keyword>
<dbReference type="PROSITE" id="PS50089">
    <property type="entry name" value="ZF_RING_2"/>
    <property type="match status" value="1"/>
</dbReference>
<feature type="compositionally biased region" description="Basic and acidic residues" evidence="15">
    <location>
        <begin position="210"/>
        <end position="222"/>
    </location>
</feature>
<keyword evidence="8 14" id="KW-0863">Zinc-finger</keyword>
<dbReference type="FunFam" id="3.30.40.10:FF:000187">
    <property type="entry name" value="E3 ubiquitin-protein ligase ATL6"/>
    <property type="match status" value="1"/>
</dbReference>
<organism evidence="18 19">
    <name type="scientific">Thlaspi arvense</name>
    <name type="common">Field penny-cress</name>
    <dbReference type="NCBI Taxonomy" id="13288"/>
    <lineage>
        <taxon>Eukaryota</taxon>
        <taxon>Viridiplantae</taxon>
        <taxon>Streptophyta</taxon>
        <taxon>Embryophyta</taxon>
        <taxon>Tracheophyta</taxon>
        <taxon>Spermatophyta</taxon>
        <taxon>Magnoliopsida</taxon>
        <taxon>eudicotyledons</taxon>
        <taxon>Gunneridae</taxon>
        <taxon>Pentapetalae</taxon>
        <taxon>rosids</taxon>
        <taxon>malvids</taxon>
        <taxon>Brassicales</taxon>
        <taxon>Brassicaceae</taxon>
        <taxon>Thlaspideae</taxon>
        <taxon>Thlaspi</taxon>
    </lineage>
</organism>
<evidence type="ECO:0000256" key="2">
    <source>
        <dbReference type="ARBA" id="ARBA00004167"/>
    </source>
</evidence>
<feature type="domain" description="RING-type" evidence="17">
    <location>
        <begin position="116"/>
        <end position="159"/>
    </location>
</feature>
<evidence type="ECO:0000256" key="11">
    <source>
        <dbReference type="ARBA" id="ARBA00022989"/>
    </source>
</evidence>
<dbReference type="PANTHER" id="PTHR14155:SF521">
    <property type="entry name" value="RING-H2 FINGER PROTEIN ATL30"/>
    <property type="match status" value="1"/>
</dbReference>
<evidence type="ECO:0000256" key="15">
    <source>
        <dbReference type="SAM" id="MobiDB-lite"/>
    </source>
</evidence>
<evidence type="ECO:0000256" key="14">
    <source>
        <dbReference type="PROSITE-ProRule" id="PRU00175"/>
    </source>
</evidence>
<sequence length="294" mass="33742">MSIANPTQRNSTFQSQPPHHYNKPPLIIILTVILIVVFFIGFFALYFCKCFFHSLTQAWDRHYRNGSPGNENQTQQENAVPPLVNPGLEPHIIQSFPLFPFSSVKDLREDKHGLECAICLLEFEEEHILLRLLTTCYHVFHQECIDRWLESNKTCPVCRRNLDPNAPENIKELIIEVIHENRDENRDQTTATTSSNEAMLSRQSSSGGNNERKIESLPDKFSRSKTTGHSIVRNKPEEEDRYTLRLPDHVKIKVTRRHNNNQTESCISFGELMRNRGGPFGEVSGQSLVADSKT</sequence>
<evidence type="ECO:0000256" key="5">
    <source>
        <dbReference type="ARBA" id="ARBA00022679"/>
    </source>
</evidence>
<evidence type="ECO:0000256" key="9">
    <source>
        <dbReference type="ARBA" id="ARBA00022786"/>
    </source>
</evidence>
<accession>A0AAU9RMG5</accession>
<dbReference type="EMBL" id="OU466858">
    <property type="protein sequence ID" value="CAH2046187.1"/>
    <property type="molecule type" value="Genomic_DNA"/>
</dbReference>
<dbReference type="SMART" id="SM00184">
    <property type="entry name" value="RING"/>
    <property type="match status" value="1"/>
</dbReference>